<reference evidence="2 3" key="2">
    <citation type="submission" date="2018-11" db="EMBL/GenBank/DDBJ databases">
        <authorList>
            <consortium name="Pathogen Informatics"/>
        </authorList>
    </citation>
    <scope>NUCLEOTIDE SEQUENCE [LARGE SCALE GENOMIC DNA]</scope>
</reference>
<organism evidence="4">
    <name type="scientific">Thelazia callipaeda</name>
    <name type="common">Oriental eyeworm</name>
    <name type="synonym">Parasitic nematode</name>
    <dbReference type="NCBI Taxonomy" id="103827"/>
    <lineage>
        <taxon>Eukaryota</taxon>
        <taxon>Metazoa</taxon>
        <taxon>Ecdysozoa</taxon>
        <taxon>Nematoda</taxon>
        <taxon>Chromadorea</taxon>
        <taxon>Rhabditida</taxon>
        <taxon>Spirurina</taxon>
        <taxon>Spiruromorpha</taxon>
        <taxon>Thelazioidea</taxon>
        <taxon>Thelaziidae</taxon>
        <taxon>Thelazia</taxon>
    </lineage>
</organism>
<name>A0A0N5CWJ4_THECL</name>
<dbReference type="OrthoDB" id="6508726at2759"/>
<evidence type="ECO:0000313" key="4">
    <source>
        <dbReference type="WBParaSite" id="TCLT_0000471601-mRNA-1"/>
    </source>
</evidence>
<gene>
    <name evidence="2" type="ORF">TCLT_LOCUS4705</name>
</gene>
<evidence type="ECO:0000313" key="2">
    <source>
        <dbReference type="EMBL" id="VDN01855.1"/>
    </source>
</evidence>
<keyword evidence="3" id="KW-1185">Reference proteome</keyword>
<evidence type="ECO:0000256" key="1">
    <source>
        <dbReference type="SAM" id="MobiDB-lite"/>
    </source>
</evidence>
<dbReference type="WBParaSite" id="TCLT_0000471601-mRNA-1">
    <property type="protein sequence ID" value="TCLT_0000471601-mRNA-1"/>
    <property type="gene ID" value="TCLT_0000471601"/>
</dbReference>
<reference evidence="4" key="1">
    <citation type="submission" date="2017-02" db="UniProtKB">
        <authorList>
            <consortium name="WormBaseParasite"/>
        </authorList>
    </citation>
    <scope>IDENTIFICATION</scope>
</reference>
<dbReference type="EMBL" id="UYYF01004300">
    <property type="protein sequence ID" value="VDN01855.1"/>
    <property type="molecule type" value="Genomic_DNA"/>
</dbReference>
<feature type="region of interest" description="Disordered" evidence="1">
    <location>
        <begin position="177"/>
        <end position="210"/>
    </location>
</feature>
<sequence>MENDVRLLQQLLALGDSIQELKSRSESRYKSQILLNCLEEERSDEDEKYWPNAITTTFDNTLSSVTHLYVDDEPKENQQKQYFSRKNSVLRIPIPPRSSNRMSTNKKLQRRLSQLSQNFKQSHSQQLIENSSQTENFVIPQKDYLSVMNNNNISSFQQSQVIPTVATSKKIFGTTNTRISNGSIDSGIRDESCSNSSAGSLSPILKNGKL</sequence>
<dbReference type="OMA" id="YRAACAN"/>
<dbReference type="AlphaFoldDB" id="A0A0N5CWJ4"/>
<dbReference type="Proteomes" id="UP000276776">
    <property type="component" value="Unassembled WGS sequence"/>
</dbReference>
<accession>A0A0N5CWJ4</accession>
<proteinExistence type="predicted"/>
<evidence type="ECO:0000313" key="3">
    <source>
        <dbReference type="Proteomes" id="UP000276776"/>
    </source>
</evidence>
<protein>
    <submittedName>
        <fullName evidence="2 4">Uncharacterized protein</fullName>
    </submittedName>
</protein>